<keyword evidence="4" id="KW-1185">Reference proteome</keyword>
<proteinExistence type="predicted"/>
<sequence>MKTHHLYSTAMILAAAAMISAQPLSAQTISGTQTKAVNMTEGKLTVTGTGFLNVEKNAVNLNKEIQSLLEIEILEGGRISGKRALALDPDMEKGVTGELIRLNNAGTMTGTENQAIDLSHMINTSATITNTGAISASQKGAVKLGNNATLINSGLIETTAAGENGITAKNYNPEDDGISTFAHGLQLINSGDGRIIGMKHGVTGEGEAAVTNSALIEGKGGSGLNWDWDPTLQQNDKYIVTVINEENGMIRGTGNTTALDGDGVDVDYAVNLTNRGQIIAKDSFGSADGLAIGGGSVTNSGTISASNSNAAGQAYGILVDDSDGGNAFESVAILNSGTIQGEGSNGVGIKIVSDQANSITMAGGLIHGGSGTAVIMGSGNDTFTYMAGTVSGGIDGGSGNNAMIFQSAAGQSTTFNADLKNFNSIRVESGDIVLSGLTITMELASLSQDSPLFTLSGSTSRETGPSLSFQDVTLQLLGTGNVNTDSDDGGMVYFQLASDGISLDGLDIRTEQGYQLDLSRDGFIGINFNTPEPTAAVLGIFGFSLVLLRRRRKAA</sequence>
<organism evidence="3 4">
    <name type="scientific">Akkermansia biwaensis</name>
    <dbReference type="NCBI Taxonomy" id="2946555"/>
    <lineage>
        <taxon>Bacteria</taxon>
        <taxon>Pseudomonadati</taxon>
        <taxon>Verrucomicrobiota</taxon>
        <taxon>Verrucomicrobiia</taxon>
        <taxon>Verrucomicrobiales</taxon>
        <taxon>Akkermansiaceae</taxon>
        <taxon>Akkermansia</taxon>
    </lineage>
</organism>
<evidence type="ECO:0000313" key="4">
    <source>
        <dbReference type="Proteomes" id="UP001062263"/>
    </source>
</evidence>
<keyword evidence="1" id="KW-1133">Transmembrane helix</keyword>
<name>A0ABM7ZE72_9BACT</name>
<evidence type="ECO:0000313" key="3">
    <source>
        <dbReference type="EMBL" id="BDL43045.1"/>
    </source>
</evidence>
<feature type="chain" id="PRO_5047398285" description="PEP-CTERM sorting domain-containing protein" evidence="2">
    <location>
        <begin position="27"/>
        <end position="555"/>
    </location>
</feature>
<dbReference type="Proteomes" id="UP001062263">
    <property type="component" value="Chromosome"/>
</dbReference>
<keyword evidence="2" id="KW-0732">Signal</keyword>
<accession>A0ABM7ZE72</accession>
<keyword evidence="1" id="KW-0472">Membrane</keyword>
<evidence type="ECO:0000256" key="2">
    <source>
        <dbReference type="SAM" id="SignalP"/>
    </source>
</evidence>
<protein>
    <recommendedName>
        <fullName evidence="5">PEP-CTERM sorting domain-containing protein</fullName>
    </recommendedName>
</protein>
<evidence type="ECO:0008006" key="5">
    <source>
        <dbReference type="Google" id="ProtNLM"/>
    </source>
</evidence>
<keyword evidence="1" id="KW-0812">Transmembrane</keyword>
<dbReference type="EMBL" id="AP025943">
    <property type="protein sequence ID" value="BDL43045.1"/>
    <property type="molecule type" value="Genomic_DNA"/>
</dbReference>
<feature type="signal peptide" evidence="2">
    <location>
        <begin position="1"/>
        <end position="26"/>
    </location>
</feature>
<dbReference type="RefSeq" id="WP_215435694.1">
    <property type="nucleotide sequence ID" value="NZ_AP025943.1"/>
</dbReference>
<feature type="transmembrane region" description="Helical" evidence="1">
    <location>
        <begin position="533"/>
        <end position="549"/>
    </location>
</feature>
<reference evidence="3" key="1">
    <citation type="submission" date="2022-06" db="EMBL/GenBank/DDBJ databases">
        <title>Akkermansia biwalacus sp. nov., an anaerobic mucin-degrading bacterium isolated from human intestine.</title>
        <authorList>
            <person name="Kobayashi Y."/>
            <person name="Inoue S."/>
            <person name="Kawahara T."/>
            <person name="Kohda N."/>
        </authorList>
    </citation>
    <scope>NUCLEOTIDE SEQUENCE</scope>
    <source>
        <strain evidence="3">WON2089</strain>
    </source>
</reference>
<gene>
    <name evidence="3" type="ORF">Abiwalacus_06190</name>
</gene>
<evidence type="ECO:0000256" key="1">
    <source>
        <dbReference type="SAM" id="Phobius"/>
    </source>
</evidence>